<dbReference type="STRING" id="1610489.SAMN06295981_1256"/>
<dbReference type="AlphaFoldDB" id="A0A1X7J411"/>
<accession>A0A1X7J411</accession>
<gene>
    <name evidence="1" type="ORF">SAMN06295981_1256</name>
</gene>
<feature type="non-terminal residue" evidence="1">
    <location>
        <position position="271"/>
    </location>
</feature>
<dbReference type="RefSeq" id="WP_085549375.1">
    <property type="nucleotide sequence ID" value="NZ_FXAR01000003.1"/>
</dbReference>
<proteinExistence type="predicted"/>
<evidence type="ECO:0000313" key="2">
    <source>
        <dbReference type="Proteomes" id="UP000193309"/>
    </source>
</evidence>
<evidence type="ECO:0000313" key="1">
    <source>
        <dbReference type="EMBL" id="SMG22176.1"/>
    </source>
</evidence>
<name>A0A1X7J411_9CORY</name>
<organism evidence="1 2">
    <name type="scientific">Corynebacterium pollutisoli</name>
    <dbReference type="NCBI Taxonomy" id="1610489"/>
    <lineage>
        <taxon>Bacteria</taxon>
        <taxon>Bacillati</taxon>
        <taxon>Actinomycetota</taxon>
        <taxon>Actinomycetes</taxon>
        <taxon>Mycobacteriales</taxon>
        <taxon>Corynebacteriaceae</taxon>
        <taxon>Corynebacterium</taxon>
    </lineage>
</organism>
<protein>
    <submittedName>
        <fullName evidence="1">Uncharacterized protein</fullName>
    </submittedName>
</protein>
<keyword evidence="2" id="KW-1185">Reference proteome</keyword>
<reference evidence="2" key="1">
    <citation type="submission" date="2017-04" db="EMBL/GenBank/DDBJ databases">
        <authorList>
            <person name="Varghese N."/>
            <person name="Submissions S."/>
        </authorList>
    </citation>
    <scope>NUCLEOTIDE SEQUENCE [LARGE SCALE GENOMIC DNA]</scope>
    <source>
        <strain evidence="2">VDS</strain>
    </source>
</reference>
<dbReference type="OrthoDB" id="4412276at2"/>
<sequence>MDIDEALQALRGMRVLEELSSGRLSTSRIETLGFKDAGAWDRLAGVYFGPTRHKRLQAAARVAADGLSLDALGVVEKHTRKLLKGAAVTEWELRVELCGLRGTVGEIDRAAAARVRDYNRTVDDVEQQAYGRRSIKGGKNTDSQGLRTITITGPERHITGFLGRLRPTAGRLRRENPKLGYEQALYDALMQAGPVGGGPVAPVPQVVVHLPDWVQILRGEGSDTVLGLTDGTTMTGAQMLEQVTADYYYVGLYHPVEGPVDLYRSQRTASL</sequence>
<dbReference type="EMBL" id="FXAR01000003">
    <property type="protein sequence ID" value="SMG22176.1"/>
    <property type="molecule type" value="Genomic_DNA"/>
</dbReference>
<dbReference type="Proteomes" id="UP000193309">
    <property type="component" value="Unassembled WGS sequence"/>
</dbReference>